<evidence type="ECO:0000256" key="2">
    <source>
        <dbReference type="ARBA" id="ARBA00022737"/>
    </source>
</evidence>
<dbReference type="InterPro" id="IPR000742">
    <property type="entry name" value="EGF"/>
</dbReference>
<comment type="caution">
    <text evidence="3">Lacks conserved residue(s) required for the propagation of feature annotation.</text>
</comment>
<dbReference type="Gene3D" id="2.10.25.10">
    <property type="entry name" value="Laminin"/>
    <property type="match status" value="1"/>
</dbReference>
<dbReference type="PROSITE" id="PS00022">
    <property type="entry name" value="EGF_1"/>
    <property type="match status" value="1"/>
</dbReference>
<evidence type="ECO:0000256" key="1">
    <source>
        <dbReference type="ARBA" id="ARBA00022536"/>
    </source>
</evidence>
<reference evidence="5" key="1">
    <citation type="submission" date="2014-11" db="EMBL/GenBank/DDBJ databases">
        <authorList>
            <person name="Otto D Thomas"/>
            <person name="Naeem Raeece"/>
        </authorList>
    </citation>
    <scope>NUCLEOTIDE SEQUENCE</scope>
</reference>
<feature type="domain" description="EGF-like" evidence="4">
    <location>
        <begin position="82"/>
        <end position="118"/>
    </location>
</feature>
<protein>
    <recommendedName>
        <fullName evidence="4">EGF-like domain-containing protein</fullName>
    </recommendedName>
</protein>
<dbReference type="InterPro" id="IPR011050">
    <property type="entry name" value="Pectin_lyase_fold/virulence"/>
</dbReference>
<dbReference type="SMART" id="SM00181">
    <property type="entry name" value="EGF"/>
    <property type="match status" value="1"/>
</dbReference>
<evidence type="ECO:0000313" key="5">
    <source>
        <dbReference type="EMBL" id="CEM13518.1"/>
    </source>
</evidence>
<evidence type="ECO:0000259" key="4">
    <source>
        <dbReference type="PROSITE" id="PS50026"/>
    </source>
</evidence>
<keyword evidence="2" id="KW-0677">Repeat</keyword>
<dbReference type="PROSITE" id="PS01186">
    <property type="entry name" value="EGF_2"/>
    <property type="match status" value="1"/>
</dbReference>
<gene>
    <name evidence="5" type="ORF">Cvel_17239</name>
</gene>
<dbReference type="PANTHER" id="PTHR12916">
    <property type="entry name" value="CYTOCHROME C OXIDASE POLYPEPTIDE VIC-2"/>
    <property type="match status" value="1"/>
</dbReference>
<dbReference type="InterPro" id="IPR012334">
    <property type="entry name" value="Pectin_lyas_fold"/>
</dbReference>
<name>A0A0G4FIS4_9ALVE</name>
<dbReference type="Gene3D" id="2.160.20.10">
    <property type="entry name" value="Single-stranded right-handed beta-helix, Pectin lyase-like"/>
    <property type="match status" value="1"/>
</dbReference>
<dbReference type="PANTHER" id="PTHR12916:SF9">
    <property type="entry name" value="NEUROGENIC LOCUS NOTCH HOMOLOG PROTEIN 1-RELATED"/>
    <property type="match status" value="1"/>
</dbReference>
<keyword evidence="1 3" id="KW-0245">EGF-like domain</keyword>
<proteinExistence type="predicted"/>
<dbReference type="VEuPathDB" id="CryptoDB:Cvel_17239"/>
<evidence type="ECO:0000256" key="3">
    <source>
        <dbReference type="PROSITE-ProRule" id="PRU00076"/>
    </source>
</evidence>
<dbReference type="SUPFAM" id="SSF57196">
    <property type="entry name" value="EGF/Laminin"/>
    <property type="match status" value="1"/>
</dbReference>
<dbReference type="GO" id="GO:0007219">
    <property type="term" value="P:Notch signaling pathway"/>
    <property type="evidence" value="ECO:0007669"/>
    <property type="project" value="TreeGrafter"/>
</dbReference>
<organism evidence="5">
    <name type="scientific">Chromera velia CCMP2878</name>
    <dbReference type="NCBI Taxonomy" id="1169474"/>
    <lineage>
        <taxon>Eukaryota</taxon>
        <taxon>Sar</taxon>
        <taxon>Alveolata</taxon>
        <taxon>Colpodellida</taxon>
        <taxon>Chromeraceae</taxon>
        <taxon>Chromera</taxon>
    </lineage>
</organism>
<dbReference type="PROSITE" id="PS50026">
    <property type="entry name" value="EGF_3"/>
    <property type="match status" value="1"/>
</dbReference>
<dbReference type="SUPFAM" id="SSF51126">
    <property type="entry name" value="Pectin lyase-like"/>
    <property type="match status" value="1"/>
</dbReference>
<sequence>MKLFTAALLAAGANAALDKFNFDLGKLRSENRTGLKLGGNRDRKPLDFDLSGFFNKDGGLFDQKEEIVYDKFDTVKDVKTTDKGVCPKDFCQNGGACVGKKPKFFCNCPKGFTGTKCETEVDFCTAQSCDDARFGLACVSMPSGFQCRIPESVVTDPNSLFVSGGEVIVNPGQTQAEIQLAIDNAADFSTIIFEAGTYSNIQLNIPKNLKLVGAGSGDDETVDTILDGMNAVNGASGLNISGGAFWIIENMRIQNYGQTDGQGIDVQEELPGDTLLLNNLFVTQNANFGLAIGGNNEPELLKRVIIKNSTFKQNGDADSFTGDILFFQYAGAVEMENVIVMGESSDTGTQAAIGIQFRSDLGFFNTLSLKSVSVSGFYQQTGIAFKFEEGNLVSPPPAGLDLSTLVTEDVTLSAQTTNPVTNVDCVAKGPVDFSGIRFEASAMNAGFGTFSCSQAQEPVTYLTGTGPFGFFPGNMDKIVGNGSTILVLPVFDSTPETAWQLGVEVDKNGEVVSFSSAGATFGNSVESFGCLALENITEIVYVNVNMALIAETNIEIFPTITVLMRYVTP</sequence>
<keyword evidence="3" id="KW-1015">Disulfide bond</keyword>
<dbReference type="CDD" id="cd00054">
    <property type="entry name" value="EGF_CA"/>
    <property type="match status" value="1"/>
</dbReference>
<dbReference type="AlphaFoldDB" id="A0A0G4FIS4"/>
<feature type="disulfide bond" evidence="3">
    <location>
        <begin position="108"/>
        <end position="117"/>
    </location>
</feature>
<accession>A0A0G4FIS4</accession>
<dbReference type="EMBL" id="CDMZ01000402">
    <property type="protein sequence ID" value="CEM13518.1"/>
    <property type="molecule type" value="Genomic_DNA"/>
</dbReference>
<dbReference type="GO" id="GO:0005112">
    <property type="term" value="F:Notch binding"/>
    <property type="evidence" value="ECO:0007669"/>
    <property type="project" value="TreeGrafter"/>
</dbReference>